<reference evidence="11" key="1">
    <citation type="submission" date="2015-08" db="UniProtKB">
        <authorList>
            <consortium name="WormBaseParasite"/>
        </authorList>
    </citation>
    <scope>IDENTIFICATION</scope>
</reference>
<dbReference type="STRING" id="6248.A0A0K0E0S2"/>
<evidence type="ECO:0000256" key="6">
    <source>
        <dbReference type="PIRNR" id="PIRNR006621"/>
    </source>
</evidence>
<evidence type="ECO:0000259" key="9">
    <source>
        <dbReference type="Pfam" id="PF01207"/>
    </source>
</evidence>
<name>A0A0K0E0S2_STRER</name>
<proteinExistence type="inferred from homology"/>
<organism evidence="11">
    <name type="scientific">Strongyloides stercoralis</name>
    <name type="common">Threadworm</name>
    <dbReference type="NCBI Taxonomy" id="6248"/>
    <lineage>
        <taxon>Eukaryota</taxon>
        <taxon>Metazoa</taxon>
        <taxon>Ecdysozoa</taxon>
        <taxon>Nematoda</taxon>
        <taxon>Chromadorea</taxon>
        <taxon>Rhabditida</taxon>
        <taxon>Tylenchina</taxon>
        <taxon>Panagrolaimomorpha</taxon>
        <taxon>Strongyloidoidea</taxon>
        <taxon>Strongyloididae</taxon>
        <taxon>Strongyloides</taxon>
    </lineage>
</organism>
<dbReference type="GO" id="GO:0017150">
    <property type="term" value="F:tRNA dihydrouridine synthase activity"/>
    <property type="evidence" value="ECO:0007669"/>
    <property type="project" value="InterPro"/>
</dbReference>
<comment type="function">
    <text evidence="6">Catalyzes the synthesis of dihydrouridine, a modified base found in the D-loop of most tRNAs.</text>
</comment>
<dbReference type="InterPro" id="IPR018517">
    <property type="entry name" value="tRNA_hU_synthase_CS"/>
</dbReference>
<keyword evidence="4 6" id="KW-0819">tRNA processing</keyword>
<evidence type="ECO:0000256" key="3">
    <source>
        <dbReference type="ARBA" id="ARBA00022643"/>
    </source>
</evidence>
<dbReference type="CDD" id="cd02801">
    <property type="entry name" value="DUS_like_FMN"/>
    <property type="match status" value="1"/>
</dbReference>
<dbReference type="GO" id="GO:0050660">
    <property type="term" value="F:flavin adenine dinucleotide binding"/>
    <property type="evidence" value="ECO:0007669"/>
    <property type="project" value="InterPro"/>
</dbReference>
<dbReference type="WBParaSite" id="TCONS_00000426.p1">
    <property type="protein sequence ID" value="TCONS_00000426.p1"/>
    <property type="gene ID" value="XLOC_000437"/>
</dbReference>
<keyword evidence="8" id="KW-0547">Nucleotide-binding</keyword>
<keyword evidence="5 6" id="KW-0560">Oxidoreductase</keyword>
<keyword evidence="3 6" id="KW-0288">FMN</keyword>
<comment type="similarity">
    <text evidence="6">Belongs to the dus family.</text>
</comment>
<comment type="cofactor">
    <cofactor evidence="1 6 8">
        <name>FMN</name>
        <dbReference type="ChEBI" id="CHEBI:58210"/>
    </cofactor>
</comment>
<evidence type="ECO:0000256" key="7">
    <source>
        <dbReference type="PIRSR" id="PIRSR006621-1"/>
    </source>
</evidence>
<evidence type="ECO:0000256" key="5">
    <source>
        <dbReference type="ARBA" id="ARBA00023002"/>
    </source>
</evidence>
<accession>A0A0K0E0S2</accession>
<feature type="binding site" evidence="8">
    <location>
        <begin position="210"/>
        <end position="212"/>
    </location>
    <ligand>
        <name>FMN</name>
        <dbReference type="ChEBI" id="CHEBI:58210"/>
    </ligand>
</feature>
<protein>
    <recommendedName>
        <fullName evidence="6">tRNA-dihydrouridine synthase</fullName>
        <ecNumber evidence="6">1.3.1.-</ecNumber>
    </recommendedName>
</protein>
<evidence type="ECO:0000256" key="8">
    <source>
        <dbReference type="PIRSR" id="PIRSR006621-2"/>
    </source>
</evidence>
<dbReference type="PANTHER" id="PTHR11082:SF31">
    <property type="entry name" value="TRNA-DIHYDROURIDINE(20A_20B) SYNTHASE [NAD(P)+]-LIKE"/>
    <property type="match status" value="1"/>
</dbReference>
<keyword evidence="10" id="KW-1185">Reference proteome</keyword>
<dbReference type="InterPro" id="IPR035587">
    <property type="entry name" value="DUS-like_FMN-bd"/>
</dbReference>
<feature type="binding site" evidence="8">
    <location>
        <begin position="27"/>
        <end position="29"/>
    </location>
    <ligand>
        <name>FMN</name>
        <dbReference type="ChEBI" id="CHEBI:58210"/>
    </ligand>
</feature>
<evidence type="ECO:0000256" key="4">
    <source>
        <dbReference type="ARBA" id="ARBA00022694"/>
    </source>
</evidence>
<dbReference type="PROSITE" id="PS01136">
    <property type="entry name" value="UPF0034"/>
    <property type="match status" value="1"/>
</dbReference>
<dbReference type="PIRSF" id="PIRSF006621">
    <property type="entry name" value="Dus"/>
    <property type="match status" value="1"/>
</dbReference>
<dbReference type="Gene3D" id="3.20.20.70">
    <property type="entry name" value="Aldolase class I"/>
    <property type="match status" value="1"/>
</dbReference>
<feature type="active site" description="Proton donor" evidence="7">
    <location>
        <position position="109"/>
    </location>
</feature>
<dbReference type="WBParaSite" id="SSTP_0000308400.1">
    <property type="protein sequence ID" value="SSTP_0000308400.1"/>
    <property type="gene ID" value="SSTP_0000308400"/>
</dbReference>
<sequence>MNESLRKEIENDFKNHDLKVPQFVLAPMVRYSKLAFRLLVAKYGADICYTPMIFANCFCTNKRCTVAEFTTIPGEKPIVQFAANNAEEFAYAAELVYNDASGVDLNCGCPKKSVTSKKCGSELLKSPELIADIVKQTRNRISDNDFIVSCKIRIGDDLDRTIDMVRQLESAGLSRITVHGRTKHQSSNEPCNYEAIRLIKDSLNIPVFANGGVHKYEDLIEVAKITKADGIMVANGLLENPALFSKQEYPSLDCIKDFMDFESQHGLIYDLYHQHLIFMMRHMMPKAERLHFNELRDIVSLKSFLNTYIQSGG</sequence>
<keyword evidence="2 6" id="KW-0285">Flavoprotein</keyword>
<dbReference type="Proteomes" id="UP000035681">
    <property type="component" value="Unplaced"/>
</dbReference>
<dbReference type="EC" id="1.3.1.-" evidence="6"/>
<feature type="binding site" evidence="8">
    <location>
        <position position="179"/>
    </location>
    <ligand>
        <name>FMN</name>
        <dbReference type="ChEBI" id="CHEBI:58210"/>
    </ligand>
</feature>
<dbReference type="PANTHER" id="PTHR11082">
    <property type="entry name" value="TRNA-DIHYDROURIDINE SYNTHASE"/>
    <property type="match status" value="1"/>
</dbReference>
<feature type="binding site" evidence="8">
    <location>
        <position position="80"/>
    </location>
    <ligand>
        <name>FMN</name>
        <dbReference type="ChEBI" id="CHEBI:58210"/>
    </ligand>
</feature>
<evidence type="ECO:0000313" key="11">
    <source>
        <dbReference type="WBParaSite" id="SSTP_0000308400.1"/>
    </source>
</evidence>
<evidence type="ECO:0000256" key="1">
    <source>
        <dbReference type="ARBA" id="ARBA00001917"/>
    </source>
</evidence>
<evidence type="ECO:0000256" key="2">
    <source>
        <dbReference type="ARBA" id="ARBA00022630"/>
    </source>
</evidence>
<dbReference type="Pfam" id="PF01207">
    <property type="entry name" value="Dus"/>
    <property type="match status" value="1"/>
</dbReference>
<evidence type="ECO:0000313" key="10">
    <source>
        <dbReference type="Proteomes" id="UP000035681"/>
    </source>
</evidence>
<dbReference type="SUPFAM" id="SSF51395">
    <property type="entry name" value="FMN-linked oxidoreductases"/>
    <property type="match status" value="1"/>
</dbReference>
<feature type="domain" description="DUS-like FMN-binding" evidence="9">
    <location>
        <begin position="25"/>
        <end position="279"/>
    </location>
</feature>
<dbReference type="InterPro" id="IPR013785">
    <property type="entry name" value="Aldolase_TIM"/>
</dbReference>
<dbReference type="InterPro" id="IPR001269">
    <property type="entry name" value="DUS_fam"/>
</dbReference>
<dbReference type="AlphaFoldDB" id="A0A0K0E0S2"/>